<evidence type="ECO:0000313" key="3">
    <source>
        <dbReference type="Proteomes" id="UP000283530"/>
    </source>
</evidence>
<dbReference type="EMBL" id="QPKB01000009">
    <property type="protein sequence ID" value="RWR93033.1"/>
    <property type="molecule type" value="Genomic_DNA"/>
</dbReference>
<gene>
    <name evidence="2" type="ORF">CKAN_02226400</name>
</gene>
<accession>A0A443PQI8</accession>
<dbReference type="AlphaFoldDB" id="A0A443PQI8"/>
<reference evidence="2 3" key="1">
    <citation type="journal article" date="2019" name="Nat. Plants">
        <title>Stout camphor tree genome fills gaps in understanding of flowering plant genome evolution.</title>
        <authorList>
            <person name="Chaw S.M."/>
            <person name="Liu Y.C."/>
            <person name="Wu Y.W."/>
            <person name="Wang H.Y."/>
            <person name="Lin C.I."/>
            <person name="Wu C.S."/>
            <person name="Ke H.M."/>
            <person name="Chang L.Y."/>
            <person name="Hsu C.Y."/>
            <person name="Yang H.T."/>
            <person name="Sudianto E."/>
            <person name="Hsu M.H."/>
            <person name="Wu K.P."/>
            <person name="Wang L.N."/>
            <person name="Leebens-Mack J.H."/>
            <person name="Tsai I.J."/>
        </authorList>
    </citation>
    <scope>NUCLEOTIDE SEQUENCE [LARGE SCALE GENOMIC DNA]</scope>
    <source>
        <strain evidence="3">cv. Chaw 1501</strain>
        <tissue evidence="2">Young leaves</tissue>
    </source>
</reference>
<protein>
    <submittedName>
        <fullName evidence="2">Uncharacterized protein</fullName>
    </submittedName>
</protein>
<evidence type="ECO:0000256" key="1">
    <source>
        <dbReference type="SAM" id="MobiDB-lite"/>
    </source>
</evidence>
<organism evidence="2 3">
    <name type="scientific">Cinnamomum micranthum f. kanehirae</name>
    <dbReference type="NCBI Taxonomy" id="337451"/>
    <lineage>
        <taxon>Eukaryota</taxon>
        <taxon>Viridiplantae</taxon>
        <taxon>Streptophyta</taxon>
        <taxon>Embryophyta</taxon>
        <taxon>Tracheophyta</taxon>
        <taxon>Spermatophyta</taxon>
        <taxon>Magnoliopsida</taxon>
        <taxon>Magnoliidae</taxon>
        <taxon>Laurales</taxon>
        <taxon>Lauraceae</taxon>
        <taxon>Cinnamomum</taxon>
    </lineage>
</organism>
<name>A0A443PQI8_9MAGN</name>
<evidence type="ECO:0000313" key="2">
    <source>
        <dbReference type="EMBL" id="RWR93033.1"/>
    </source>
</evidence>
<proteinExistence type="predicted"/>
<sequence length="67" mass="7212">MQIPVCCYSTGWDGGTKAKSKSGMGPESGVDSARVTGINQPLQPAWLPVKISHPLLSVDGLFHDQWM</sequence>
<comment type="caution">
    <text evidence="2">The sequence shown here is derived from an EMBL/GenBank/DDBJ whole genome shotgun (WGS) entry which is preliminary data.</text>
</comment>
<dbReference type="Proteomes" id="UP000283530">
    <property type="component" value="Unassembled WGS sequence"/>
</dbReference>
<keyword evidence="3" id="KW-1185">Reference proteome</keyword>
<feature type="region of interest" description="Disordered" evidence="1">
    <location>
        <begin position="15"/>
        <end position="34"/>
    </location>
</feature>